<dbReference type="SUPFAM" id="SSF101125">
    <property type="entry name" value="Colicin D immunity protein"/>
    <property type="match status" value="1"/>
</dbReference>
<evidence type="ECO:0000259" key="1">
    <source>
        <dbReference type="Pfam" id="PF09204"/>
    </source>
</evidence>
<reference evidence="2 3" key="1">
    <citation type="submission" date="2021-01" db="EMBL/GenBank/DDBJ databases">
        <title>FDA dAtabase for Regulatory Grade micrObial Sequences (FDA-ARGOS): Supporting development and validation of Infectious Disease Dx tests.</title>
        <authorList>
            <person name="Blissenbach B."/>
            <person name="Krut O."/>
            <person name="Tallon L."/>
            <person name="Sadzewicz L."/>
            <person name="Zhao X."/>
            <person name="Boylan J."/>
            <person name="Ott S."/>
            <person name="Bowen H."/>
            <person name="Vavikolanu K."/>
            <person name="Mehta A."/>
            <person name="Aluvathingal J."/>
            <person name="Nadendla S."/>
            <person name="Yan Y."/>
            <person name="Sichtig H."/>
        </authorList>
    </citation>
    <scope>NUCLEOTIDE SEQUENCE [LARGE SCALE GENOMIC DNA]</scope>
    <source>
        <strain evidence="2 3">FDAARGOS_1081</strain>
    </source>
</reference>
<gene>
    <name evidence="2" type="ORF">I6I38_21875</name>
</gene>
<proteinExistence type="predicted"/>
<name>A0ABX7D303_SERLI</name>
<evidence type="ECO:0000313" key="2">
    <source>
        <dbReference type="EMBL" id="QQU54910.1"/>
    </source>
</evidence>
<keyword evidence="3" id="KW-1185">Reference proteome</keyword>
<dbReference type="InterPro" id="IPR036471">
    <property type="entry name" value="Colicin_D_sf"/>
</dbReference>
<dbReference type="Gene3D" id="1.20.120.650">
    <property type="entry name" value="Colicin D"/>
    <property type="match status" value="1"/>
</dbReference>
<dbReference type="InterPro" id="IPR015287">
    <property type="entry name" value="Colicin_D_immunity_dom"/>
</dbReference>
<evidence type="ECO:0000313" key="3">
    <source>
        <dbReference type="Proteomes" id="UP000595237"/>
    </source>
</evidence>
<sequence length="90" mass="10162">MSKKLINLAKKLVSSKLTADDFESQFFKLWREEGKSGQLAKDSKNVGECASEIFILADCYTSVPDRRESELDSDGLKKEVKATLEKFNLL</sequence>
<dbReference type="RefSeq" id="WP_201895803.1">
    <property type="nucleotide sequence ID" value="NZ_CP068148.1"/>
</dbReference>
<dbReference type="Proteomes" id="UP000595237">
    <property type="component" value="Chromosome"/>
</dbReference>
<organism evidence="2 3">
    <name type="scientific">Serratia liquefaciens</name>
    <dbReference type="NCBI Taxonomy" id="614"/>
    <lineage>
        <taxon>Bacteria</taxon>
        <taxon>Pseudomonadati</taxon>
        <taxon>Pseudomonadota</taxon>
        <taxon>Gammaproteobacteria</taxon>
        <taxon>Enterobacterales</taxon>
        <taxon>Yersiniaceae</taxon>
        <taxon>Serratia</taxon>
    </lineage>
</organism>
<dbReference type="Pfam" id="PF09204">
    <property type="entry name" value="Colicin_immun"/>
    <property type="match status" value="1"/>
</dbReference>
<protein>
    <submittedName>
        <fullName evidence="2">Colicin immunity protein</fullName>
    </submittedName>
</protein>
<accession>A0ABX7D303</accession>
<dbReference type="EMBL" id="CP068148">
    <property type="protein sequence ID" value="QQU54910.1"/>
    <property type="molecule type" value="Genomic_DNA"/>
</dbReference>
<feature type="domain" description="Colicin D immunity protein" evidence="1">
    <location>
        <begin position="1"/>
        <end position="86"/>
    </location>
</feature>